<dbReference type="GO" id="GO:0006740">
    <property type="term" value="P:NADPH regeneration"/>
    <property type="evidence" value="ECO:0007669"/>
    <property type="project" value="TreeGrafter"/>
</dbReference>
<proteinExistence type="predicted"/>
<evidence type="ECO:0000313" key="2">
    <source>
        <dbReference type="EMBL" id="RMY57714.1"/>
    </source>
</evidence>
<dbReference type="Gene3D" id="3.30.360.10">
    <property type="entry name" value="Dihydrodipicolinate Reductase, domain 2"/>
    <property type="match status" value="1"/>
</dbReference>
<dbReference type="AlphaFoldDB" id="A0A3M7D0C5"/>
<comment type="caution">
    <text evidence="2">The sequence shown here is derived from an EMBL/GenBank/DDBJ whole genome shotgun (WGS) entry which is preliminary data.</text>
</comment>
<name>A0A3M7D0C5_HORWE</name>
<feature type="domain" description="Gfo/Idh/MocA-like oxidoreductase N-terminal" evidence="1">
    <location>
        <begin position="16"/>
        <end position="140"/>
    </location>
</feature>
<gene>
    <name evidence="2" type="ORF">D0865_02976</name>
</gene>
<reference evidence="2 3" key="1">
    <citation type="journal article" date="2018" name="BMC Genomics">
        <title>Genomic evidence for intraspecific hybridization in a clonal and extremely halotolerant yeast.</title>
        <authorList>
            <person name="Gostincar C."/>
            <person name="Stajich J.E."/>
            <person name="Zupancic J."/>
            <person name="Zalar P."/>
            <person name="Gunde-Cimerman N."/>
        </authorList>
    </citation>
    <scope>NUCLEOTIDE SEQUENCE [LARGE SCALE GENOMIC DNA]</scope>
    <source>
        <strain evidence="2 3">EXF-151</strain>
    </source>
</reference>
<dbReference type="InterPro" id="IPR036291">
    <property type="entry name" value="NAD(P)-bd_dom_sf"/>
</dbReference>
<dbReference type="EMBL" id="QWIN01000156">
    <property type="protein sequence ID" value="RMY57714.1"/>
    <property type="molecule type" value="Genomic_DNA"/>
</dbReference>
<organism evidence="2 3">
    <name type="scientific">Hortaea werneckii</name>
    <name type="common">Black yeast</name>
    <name type="synonym">Cladosporium werneckii</name>
    <dbReference type="NCBI Taxonomy" id="91943"/>
    <lineage>
        <taxon>Eukaryota</taxon>
        <taxon>Fungi</taxon>
        <taxon>Dikarya</taxon>
        <taxon>Ascomycota</taxon>
        <taxon>Pezizomycotina</taxon>
        <taxon>Dothideomycetes</taxon>
        <taxon>Dothideomycetidae</taxon>
        <taxon>Mycosphaerellales</taxon>
        <taxon>Teratosphaeriaceae</taxon>
        <taxon>Hortaea</taxon>
    </lineage>
</organism>
<dbReference type="Proteomes" id="UP000270230">
    <property type="component" value="Unassembled WGS sequence"/>
</dbReference>
<dbReference type="Pfam" id="PF01408">
    <property type="entry name" value="GFO_IDH_MocA"/>
    <property type="match status" value="1"/>
</dbReference>
<protein>
    <recommendedName>
        <fullName evidence="1">Gfo/Idh/MocA-like oxidoreductase N-terminal domain-containing protein</fullName>
    </recommendedName>
</protein>
<dbReference type="SUPFAM" id="SSF51735">
    <property type="entry name" value="NAD(P)-binding Rossmann-fold domains"/>
    <property type="match status" value="1"/>
</dbReference>
<evidence type="ECO:0000313" key="3">
    <source>
        <dbReference type="Proteomes" id="UP000270230"/>
    </source>
</evidence>
<accession>A0A3M7D0C5</accession>
<sequence length="383" mass="42295">MFAMKPTKAEPARRIVKVGIVGCGMITQVTHIPTLNALSHLFQITYLYDVSRDAIKHGQFKVAGDSKPRAAQSVEELCKSPEVDLVLLASNHAFHASEAIVALQSDKHVFIEKPIALSLQEADRIIAADKAAGGSKVFVGYMRRYAAAFIDAVKEVGSIGQIRYARVRDIIGPNSTFISQSATFPRTFNDYREADTADLHRKTQVDTEQAVRTELGIELTKERKVMWDYLSMLGSHDLSAMREIIGMPTGVIGFSPWSMTGSPFWSAMFKYPGFTVSYESGVDQVPRFDASIEIFGDSKTVKMCIDTPFIKGLPTTMVVKEPLADGSFRESTIRRTYEDPFTLELQEVHGWVTQGGTPKTNPSDARQDIEILGMLMKAAAAQA</sequence>
<dbReference type="PANTHER" id="PTHR42840:SF7">
    <property type="entry name" value="BINDING ROSSMANN FOLD OXIDOREDUCTASE, PUTATIVE (AFU_ORTHOLOGUE AFUA_4G10190)-RELATED"/>
    <property type="match status" value="1"/>
</dbReference>
<dbReference type="GO" id="GO:0000166">
    <property type="term" value="F:nucleotide binding"/>
    <property type="evidence" value="ECO:0007669"/>
    <property type="project" value="InterPro"/>
</dbReference>
<dbReference type="OrthoDB" id="64915at2759"/>
<dbReference type="GO" id="GO:0005737">
    <property type="term" value="C:cytoplasm"/>
    <property type="evidence" value="ECO:0007669"/>
    <property type="project" value="TreeGrafter"/>
</dbReference>
<evidence type="ECO:0000259" key="1">
    <source>
        <dbReference type="Pfam" id="PF01408"/>
    </source>
</evidence>
<dbReference type="GO" id="GO:0016491">
    <property type="term" value="F:oxidoreductase activity"/>
    <property type="evidence" value="ECO:0007669"/>
    <property type="project" value="TreeGrafter"/>
</dbReference>
<dbReference type="PANTHER" id="PTHR42840">
    <property type="entry name" value="NAD(P)-BINDING ROSSMANN-FOLD SUPERFAMILY PROTEIN-RELATED"/>
    <property type="match status" value="1"/>
</dbReference>
<dbReference type="InterPro" id="IPR000683">
    <property type="entry name" value="Gfo/Idh/MocA-like_OxRdtase_N"/>
</dbReference>
<dbReference type="Gene3D" id="3.40.50.720">
    <property type="entry name" value="NAD(P)-binding Rossmann-like Domain"/>
    <property type="match status" value="1"/>
</dbReference>